<reference evidence="2" key="3">
    <citation type="submission" date="2025-09" db="UniProtKB">
        <authorList>
            <consortium name="Ensembl"/>
        </authorList>
    </citation>
    <scope>IDENTIFICATION</scope>
</reference>
<name>H2ZIE4_CIOSA</name>
<evidence type="ECO:0000313" key="2">
    <source>
        <dbReference type="Ensembl" id="ENSCSAVP00000017360.1"/>
    </source>
</evidence>
<accession>H2ZIE4</accession>
<dbReference type="Ensembl" id="ENSCSAVT00000017550.1">
    <property type="protein sequence ID" value="ENSCSAVP00000017360.1"/>
    <property type="gene ID" value="ENSCSAVG00000010221.1"/>
</dbReference>
<proteinExistence type="predicted"/>
<protein>
    <submittedName>
        <fullName evidence="2">Uncharacterized protein</fullName>
    </submittedName>
</protein>
<sequence length="56" mass="6469">MKLIVLLVLVLLSAPMCLAEPPLGQRRTWSWDSKEKSSSQNFEDLVEQAMFENLFQ</sequence>
<dbReference type="AlphaFoldDB" id="H2ZIE4"/>
<keyword evidence="3" id="KW-1185">Reference proteome</keyword>
<reference evidence="2" key="2">
    <citation type="submission" date="2025-08" db="UniProtKB">
        <authorList>
            <consortium name="Ensembl"/>
        </authorList>
    </citation>
    <scope>IDENTIFICATION</scope>
</reference>
<reference evidence="3" key="1">
    <citation type="submission" date="2003-08" db="EMBL/GenBank/DDBJ databases">
        <authorList>
            <person name="Birren B."/>
            <person name="Nusbaum C."/>
            <person name="Abebe A."/>
            <person name="Abouelleil A."/>
            <person name="Adekoya E."/>
            <person name="Ait-zahra M."/>
            <person name="Allen N."/>
            <person name="Allen T."/>
            <person name="An P."/>
            <person name="Anderson M."/>
            <person name="Anderson S."/>
            <person name="Arachchi H."/>
            <person name="Armbruster J."/>
            <person name="Bachantsang P."/>
            <person name="Baldwin J."/>
            <person name="Barry A."/>
            <person name="Bayul T."/>
            <person name="Blitshsteyn B."/>
            <person name="Bloom T."/>
            <person name="Blye J."/>
            <person name="Boguslavskiy L."/>
            <person name="Borowsky M."/>
            <person name="Boukhgalter B."/>
            <person name="Brunache A."/>
            <person name="Butler J."/>
            <person name="Calixte N."/>
            <person name="Calvo S."/>
            <person name="Camarata J."/>
            <person name="Campo K."/>
            <person name="Chang J."/>
            <person name="Cheshatsang Y."/>
            <person name="Citroen M."/>
            <person name="Collymore A."/>
            <person name="Considine T."/>
            <person name="Cook A."/>
            <person name="Cooke P."/>
            <person name="Corum B."/>
            <person name="Cuomo C."/>
            <person name="David R."/>
            <person name="Dawoe T."/>
            <person name="Degray S."/>
            <person name="Dodge S."/>
            <person name="Dooley K."/>
            <person name="Dorje P."/>
            <person name="Dorjee K."/>
            <person name="Dorris L."/>
            <person name="Duffey N."/>
            <person name="Dupes A."/>
            <person name="Elkins T."/>
            <person name="Engels R."/>
            <person name="Erickson J."/>
            <person name="Farina A."/>
            <person name="Faro S."/>
            <person name="Ferreira P."/>
            <person name="Fischer H."/>
            <person name="Fitzgerald M."/>
            <person name="Foley K."/>
            <person name="Gage D."/>
            <person name="Galagan J."/>
            <person name="Gearin G."/>
            <person name="Gnerre S."/>
            <person name="Gnirke A."/>
            <person name="Goyette A."/>
            <person name="Graham J."/>
            <person name="Grandbois E."/>
            <person name="Gyaltsen K."/>
            <person name="Hafez N."/>
            <person name="Hagopian D."/>
            <person name="Hagos B."/>
            <person name="Hall J."/>
            <person name="Hatcher B."/>
            <person name="Heller A."/>
            <person name="Higgins H."/>
            <person name="Honan T."/>
            <person name="Horn A."/>
            <person name="Houde N."/>
            <person name="Hughes L."/>
            <person name="Hulme W."/>
            <person name="Husby E."/>
            <person name="Iliev I."/>
            <person name="Jaffe D."/>
            <person name="Jones C."/>
            <person name="Kamal M."/>
            <person name="Kamat A."/>
            <person name="Kamvysselis M."/>
            <person name="Karlsson E."/>
            <person name="Kells C."/>
            <person name="Kieu A."/>
            <person name="Kisner P."/>
            <person name="Kodira C."/>
            <person name="Kulbokas E."/>
            <person name="Labutti K."/>
            <person name="Lama D."/>
            <person name="Landers T."/>
            <person name="Leger J."/>
            <person name="Levine S."/>
            <person name="Lewis D."/>
            <person name="Lewis T."/>
            <person name="Lindblad-toh K."/>
            <person name="Liu X."/>
            <person name="Lokyitsang T."/>
            <person name="Lokyitsang Y."/>
            <person name="Lucien O."/>
            <person name="Lui A."/>
            <person name="Ma L.J."/>
            <person name="Mabbitt R."/>
            <person name="Macdonald J."/>
            <person name="Maclean C."/>
            <person name="Major J."/>
            <person name="Manning J."/>
            <person name="Marabella R."/>
            <person name="Maru K."/>
            <person name="Matthews C."/>
            <person name="Mauceli E."/>
            <person name="Mccarthy M."/>
            <person name="Mcdonough S."/>
            <person name="Mcghee T."/>
            <person name="Meldrim J."/>
            <person name="Meneus L."/>
            <person name="Mesirov J."/>
            <person name="Mihalev A."/>
            <person name="Mihova T."/>
            <person name="Mikkelsen T."/>
            <person name="Mlenga V."/>
            <person name="Moru K."/>
            <person name="Mozes J."/>
            <person name="Mulrain L."/>
            <person name="Munson G."/>
            <person name="Naylor J."/>
            <person name="Newes C."/>
            <person name="Nguyen C."/>
            <person name="Nguyen N."/>
            <person name="Nguyen T."/>
            <person name="Nicol R."/>
            <person name="Nielsen C."/>
            <person name="Nizzari M."/>
            <person name="Norbu C."/>
            <person name="Norbu N."/>
            <person name="O'donnell P."/>
            <person name="Okoawo O."/>
            <person name="O'leary S."/>
            <person name="Omotosho B."/>
            <person name="O'neill K."/>
            <person name="Osman S."/>
            <person name="Parker S."/>
            <person name="Perrin D."/>
            <person name="Phunkhang P."/>
            <person name="Piqani B."/>
            <person name="Purcell S."/>
            <person name="Rachupka T."/>
            <person name="Ramasamy U."/>
            <person name="Rameau R."/>
            <person name="Ray V."/>
            <person name="Raymond C."/>
            <person name="Retta R."/>
            <person name="Richardson S."/>
            <person name="Rise C."/>
            <person name="Rodriguez J."/>
            <person name="Rogers J."/>
            <person name="Rogov P."/>
            <person name="Rutman M."/>
            <person name="Schupbach R."/>
            <person name="Seaman C."/>
            <person name="Settipalli S."/>
            <person name="Sharpe T."/>
            <person name="Sheridan J."/>
            <person name="Sherpa N."/>
            <person name="Shi J."/>
            <person name="Smirnov S."/>
            <person name="Smith C."/>
            <person name="Sougnez C."/>
            <person name="Spencer B."/>
            <person name="Stalker J."/>
            <person name="Stange-thomann N."/>
            <person name="Stavropoulos S."/>
            <person name="Stetson K."/>
            <person name="Stone C."/>
            <person name="Stone S."/>
            <person name="Stubbs M."/>
            <person name="Talamas J."/>
            <person name="Tchuinga P."/>
            <person name="Tenzing P."/>
            <person name="Tesfaye S."/>
            <person name="Theodore J."/>
            <person name="Thoulutsang Y."/>
            <person name="Topham K."/>
            <person name="Towey S."/>
            <person name="Tsamla T."/>
            <person name="Tsomo N."/>
            <person name="Vallee D."/>
            <person name="Vassiliev H."/>
            <person name="Venkataraman V."/>
            <person name="Vinson J."/>
            <person name="Vo A."/>
            <person name="Wade C."/>
            <person name="Wang S."/>
            <person name="Wangchuk T."/>
            <person name="Wangdi T."/>
            <person name="Whittaker C."/>
            <person name="Wilkinson J."/>
            <person name="Wu Y."/>
            <person name="Wyman D."/>
            <person name="Yadav S."/>
            <person name="Yang S."/>
            <person name="Yang X."/>
            <person name="Yeager S."/>
            <person name="Yee E."/>
            <person name="Young G."/>
            <person name="Zainoun J."/>
            <person name="Zembeck L."/>
            <person name="Zimmer A."/>
            <person name="Zody M."/>
            <person name="Lander E."/>
        </authorList>
    </citation>
    <scope>NUCLEOTIDE SEQUENCE [LARGE SCALE GENOMIC DNA]</scope>
</reference>
<dbReference type="InParanoid" id="H2ZIE4"/>
<evidence type="ECO:0000256" key="1">
    <source>
        <dbReference type="SAM" id="SignalP"/>
    </source>
</evidence>
<keyword evidence="1" id="KW-0732">Signal</keyword>
<organism evidence="2 3">
    <name type="scientific">Ciona savignyi</name>
    <name type="common">Pacific transparent sea squirt</name>
    <dbReference type="NCBI Taxonomy" id="51511"/>
    <lineage>
        <taxon>Eukaryota</taxon>
        <taxon>Metazoa</taxon>
        <taxon>Chordata</taxon>
        <taxon>Tunicata</taxon>
        <taxon>Ascidiacea</taxon>
        <taxon>Phlebobranchia</taxon>
        <taxon>Cionidae</taxon>
        <taxon>Ciona</taxon>
    </lineage>
</organism>
<dbReference type="GeneTree" id="ENSGT01110000271503"/>
<evidence type="ECO:0000313" key="3">
    <source>
        <dbReference type="Proteomes" id="UP000007875"/>
    </source>
</evidence>
<dbReference type="HOGENOM" id="CLU_212288_0_0_1"/>
<feature type="signal peptide" evidence="1">
    <location>
        <begin position="1"/>
        <end position="19"/>
    </location>
</feature>
<dbReference type="Proteomes" id="UP000007875">
    <property type="component" value="Unassembled WGS sequence"/>
</dbReference>
<feature type="chain" id="PRO_5003578760" evidence="1">
    <location>
        <begin position="20"/>
        <end position="56"/>
    </location>
</feature>